<keyword evidence="2" id="KW-1185">Reference proteome</keyword>
<accession>A0A0N0E6N1</accession>
<evidence type="ECO:0000313" key="1">
    <source>
        <dbReference type="EMBL" id="KPB00215.1"/>
    </source>
</evidence>
<comment type="caution">
    <text evidence="1">The sequence shown here is derived from an EMBL/GenBank/DDBJ whole genome shotgun (WGS) entry which is preliminary data.</text>
</comment>
<name>A0A0N0E6N1_9HYPH</name>
<sequence>MHNKIICMLLPGIVEIHRFKIEEARDFLPSSGRLLVGNRKETILPIPTISFEFRFLTKVPYISKYHLV</sequence>
<dbReference type="STRING" id="1514904.SU32_14940"/>
<proteinExistence type="predicted"/>
<gene>
    <name evidence="1" type="ORF">SU32_14940</name>
</gene>
<dbReference type="EMBL" id="JXMU01000027">
    <property type="protein sequence ID" value="KPB00215.1"/>
    <property type="molecule type" value="Genomic_DNA"/>
</dbReference>
<evidence type="ECO:0000313" key="2">
    <source>
        <dbReference type="Proteomes" id="UP000038011"/>
    </source>
</evidence>
<organism evidence="1 2">
    <name type="scientific">Ahrensia marina</name>
    <dbReference type="NCBI Taxonomy" id="1514904"/>
    <lineage>
        <taxon>Bacteria</taxon>
        <taxon>Pseudomonadati</taxon>
        <taxon>Pseudomonadota</taxon>
        <taxon>Alphaproteobacteria</taxon>
        <taxon>Hyphomicrobiales</taxon>
        <taxon>Ahrensiaceae</taxon>
        <taxon>Ahrensia</taxon>
    </lineage>
</organism>
<dbReference type="AlphaFoldDB" id="A0A0N0E6N1"/>
<dbReference type="PATRIC" id="fig|1514904.3.peg.2127"/>
<dbReference type="Proteomes" id="UP000038011">
    <property type="component" value="Unassembled WGS sequence"/>
</dbReference>
<reference evidence="1 2" key="1">
    <citation type="submission" date="2015-01" db="EMBL/GenBank/DDBJ databases">
        <title>Ahrensia donghaiensis sp. nov., a novel dimethylsulphoniopropionate-cleavage bacterium isolated from seawater and emended descriptions of the genus Ahrensia and Ahrensia kielensis.</title>
        <authorList>
            <person name="Liu J."/>
        </authorList>
    </citation>
    <scope>NUCLEOTIDE SEQUENCE [LARGE SCALE GENOMIC DNA]</scope>
    <source>
        <strain evidence="1 2">LZD062</strain>
    </source>
</reference>
<protein>
    <submittedName>
        <fullName evidence="1">Uncharacterized protein</fullName>
    </submittedName>
</protein>